<evidence type="ECO:0000256" key="7">
    <source>
        <dbReference type="SAM" id="Phobius"/>
    </source>
</evidence>
<keyword evidence="5 7" id="KW-1133">Transmembrane helix</keyword>
<keyword evidence="6 7" id="KW-0472">Membrane</keyword>
<dbReference type="KEGG" id="mez:Mtc_0625"/>
<dbReference type="GO" id="GO:0005886">
    <property type="term" value="C:plasma membrane"/>
    <property type="evidence" value="ECO:0007669"/>
    <property type="project" value="UniProtKB-SubCell"/>
</dbReference>
<comment type="subcellular location">
    <subcellularLocation>
        <location evidence="1">Cell membrane</location>
        <topology evidence="1">Multi-pass membrane protein</topology>
    </subcellularLocation>
</comment>
<dbReference type="EMBL" id="CP003243">
    <property type="protein sequence ID" value="AFC99388.1"/>
    <property type="molecule type" value="Genomic_DNA"/>
</dbReference>
<evidence type="ECO:0000256" key="4">
    <source>
        <dbReference type="ARBA" id="ARBA00022692"/>
    </source>
</evidence>
<keyword evidence="3" id="KW-1003">Cell membrane</keyword>
<sequence>MVGRYMNKKNLARWLVIPITLLLVVILLVQISLSDIVNALLSISPKFLVLSFALYVLLYVFRAVRFRLMLKSRVGYCTMFNIVCMHMLANSILPFKTGELAFVYLSKVQMGLQAGIGLATVAIARMFDALAVCVLFVLALVMTRGKTDIFTEAEPLVLVMAVLMIAGIMLVIWYGPQLLDMTNRLLRIKVFGWLPLPLIRSKLKEVVEYYSSSDSQSKVFIIFGLSLLIWIMASLSTSILAVNMGLGIGIWAIIAATMISVMFSALPIHGIASLGTTELILSAALMALGAPKDAAISSAFAIHLMILMFTALLGVYAIISDHVFQILDKKSFKSE</sequence>
<keyword evidence="4 7" id="KW-0812">Transmembrane</keyword>
<keyword evidence="9" id="KW-1185">Reference proteome</keyword>
<evidence type="ECO:0000313" key="8">
    <source>
        <dbReference type="EMBL" id="AFC99388.1"/>
    </source>
</evidence>
<feature type="transmembrane region" description="Helical" evidence="7">
    <location>
        <begin position="219"/>
        <end position="242"/>
    </location>
</feature>
<dbReference type="Pfam" id="PF03706">
    <property type="entry name" value="LPG_synthase_TM"/>
    <property type="match status" value="1"/>
</dbReference>
<dbReference type="Proteomes" id="UP000005233">
    <property type="component" value="Chromosome"/>
</dbReference>
<dbReference type="eggNOG" id="arCOG00901">
    <property type="taxonomic scope" value="Archaea"/>
</dbReference>
<dbReference type="AlphaFoldDB" id="H8I6R8"/>
<evidence type="ECO:0000256" key="1">
    <source>
        <dbReference type="ARBA" id="ARBA00004651"/>
    </source>
</evidence>
<dbReference type="PANTHER" id="PTHR39087">
    <property type="entry name" value="UPF0104 MEMBRANE PROTEIN MJ1595"/>
    <property type="match status" value="1"/>
</dbReference>
<feature type="transmembrane region" description="Helical" evidence="7">
    <location>
        <begin position="73"/>
        <end position="95"/>
    </location>
</feature>
<evidence type="ECO:0000313" key="9">
    <source>
        <dbReference type="Proteomes" id="UP000005233"/>
    </source>
</evidence>
<accession>H8I6R8</accession>
<protein>
    <submittedName>
        <fullName evidence="8">Uncharacterized protein</fullName>
    </submittedName>
</protein>
<organism evidence="8 9">
    <name type="scientific">Methanocella conradii (strain DSM 24694 / JCM 17849 / CGMCC 1.5162 / HZ254)</name>
    <dbReference type="NCBI Taxonomy" id="1041930"/>
    <lineage>
        <taxon>Archaea</taxon>
        <taxon>Methanobacteriati</taxon>
        <taxon>Methanobacteriota</taxon>
        <taxon>Stenosarchaea group</taxon>
        <taxon>Methanomicrobia</taxon>
        <taxon>Methanocellales</taxon>
        <taxon>Methanocellaceae</taxon>
        <taxon>Methanocella</taxon>
    </lineage>
</organism>
<evidence type="ECO:0000256" key="2">
    <source>
        <dbReference type="ARBA" id="ARBA00011061"/>
    </source>
</evidence>
<dbReference type="STRING" id="1041930.Mtc_0625"/>
<evidence type="ECO:0000256" key="3">
    <source>
        <dbReference type="ARBA" id="ARBA00022475"/>
    </source>
</evidence>
<dbReference type="NCBIfam" id="TIGR00374">
    <property type="entry name" value="flippase-like domain"/>
    <property type="match status" value="1"/>
</dbReference>
<feature type="transmembrane region" description="Helical" evidence="7">
    <location>
        <begin position="296"/>
        <end position="319"/>
    </location>
</feature>
<feature type="transmembrane region" description="Helical" evidence="7">
    <location>
        <begin position="155"/>
        <end position="175"/>
    </location>
</feature>
<feature type="transmembrane region" description="Helical" evidence="7">
    <location>
        <begin position="115"/>
        <end position="143"/>
    </location>
</feature>
<feature type="transmembrane region" description="Helical" evidence="7">
    <location>
        <begin position="12"/>
        <end position="33"/>
    </location>
</feature>
<evidence type="ECO:0000256" key="5">
    <source>
        <dbReference type="ARBA" id="ARBA00022989"/>
    </source>
</evidence>
<name>H8I6R8_METCZ</name>
<comment type="similarity">
    <text evidence="2">Belongs to the UPF0104 family.</text>
</comment>
<evidence type="ECO:0000256" key="6">
    <source>
        <dbReference type="ARBA" id="ARBA00023136"/>
    </source>
</evidence>
<dbReference type="InterPro" id="IPR022791">
    <property type="entry name" value="L-PG_synthase/AglD"/>
</dbReference>
<gene>
    <name evidence="8" type="ordered locus">Mtc_0625</name>
</gene>
<dbReference type="PANTHER" id="PTHR39087:SF2">
    <property type="entry name" value="UPF0104 MEMBRANE PROTEIN MJ1595"/>
    <property type="match status" value="1"/>
</dbReference>
<feature type="transmembrane region" description="Helical" evidence="7">
    <location>
        <begin position="248"/>
        <end position="266"/>
    </location>
</feature>
<feature type="transmembrane region" description="Helical" evidence="7">
    <location>
        <begin position="39"/>
        <end position="61"/>
    </location>
</feature>
<reference evidence="8 9" key="1">
    <citation type="journal article" date="2012" name="J. Bacteriol.">
        <title>Complete genome sequence of a thermophilic methanogen, Methanocella conradii HZ254, isolated from Chinese rice field soil.</title>
        <authorList>
            <person name="Lu Z."/>
            <person name="Lu Y."/>
        </authorList>
    </citation>
    <scope>NUCLEOTIDE SEQUENCE [LARGE SCALE GENOMIC DNA]</scope>
    <source>
        <strain evidence="9">DSM 24694 / JCM 17849 / CGMCC 1.5162 / HZ254</strain>
    </source>
</reference>
<proteinExistence type="inferred from homology"/>
<dbReference type="HOGENOM" id="CLU_048072_3_2_2"/>